<dbReference type="OrthoDB" id="5279705at2759"/>
<name>A0A9W4ULY0_9PLEO</name>
<comment type="caution">
    <text evidence="2">The sequence shown here is derived from an EMBL/GenBank/DDBJ whole genome shotgun (WGS) entry which is preliminary data.</text>
</comment>
<evidence type="ECO:0000256" key="1">
    <source>
        <dbReference type="SAM" id="MobiDB-lite"/>
    </source>
</evidence>
<feature type="region of interest" description="Disordered" evidence="1">
    <location>
        <begin position="1"/>
        <end position="62"/>
    </location>
</feature>
<reference evidence="2" key="1">
    <citation type="submission" date="2023-01" db="EMBL/GenBank/DDBJ databases">
        <authorList>
            <person name="Van Ghelder C."/>
            <person name="Rancurel C."/>
        </authorList>
    </citation>
    <scope>NUCLEOTIDE SEQUENCE</scope>
    <source>
        <strain evidence="2">CNCM I-4278</strain>
    </source>
</reference>
<feature type="region of interest" description="Disordered" evidence="1">
    <location>
        <begin position="192"/>
        <end position="212"/>
    </location>
</feature>
<feature type="compositionally biased region" description="Basic and acidic residues" evidence="1">
    <location>
        <begin position="96"/>
        <end position="108"/>
    </location>
</feature>
<dbReference type="AlphaFoldDB" id="A0A9W4ULY0"/>
<feature type="region of interest" description="Disordered" evidence="1">
    <location>
        <begin position="94"/>
        <end position="115"/>
    </location>
</feature>
<organism evidence="2 3">
    <name type="scientific">Periconia digitata</name>
    <dbReference type="NCBI Taxonomy" id="1303443"/>
    <lineage>
        <taxon>Eukaryota</taxon>
        <taxon>Fungi</taxon>
        <taxon>Dikarya</taxon>
        <taxon>Ascomycota</taxon>
        <taxon>Pezizomycotina</taxon>
        <taxon>Dothideomycetes</taxon>
        <taxon>Pleosporomycetidae</taxon>
        <taxon>Pleosporales</taxon>
        <taxon>Massarineae</taxon>
        <taxon>Periconiaceae</taxon>
        <taxon>Periconia</taxon>
    </lineage>
</organism>
<dbReference type="EMBL" id="CAOQHR010000008">
    <property type="protein sequence ID" value="CAI6338395.1"/>
    <property type="molecule type" value="Genomic_DNA"/>
</dbReference>
<feature type="compositionally biased region" description="Low complexity" evidence="1">
    <location>
        <begin position="15"/>
        <end position="26"/>
    </location>
</feature>
<accession>A0A9W4ULY0</accession>
<dbReference type="Proteomes" id="UP001152607">
    <property type="component" value="Unassembled WGS sequence"/>
</dbReference>
<proteinExistence type="predicted"/>
<gene>
    <name evidence="2" type="ORF">PDIGIT_LOCUS11523</name>
</gene>
<sequence>MIATTPFSPHFAFTPSRPSPLSERSPNVAPKIFTFSMPETKRPTNQPRTFKPNPVFQTRDAATQKRRALFFNRVQKNREDKKWDSRGEQIQGMDYASERKRWEEEQAREAPNVEDEITDEEDLIRAASFHTSDAPQSEQAIEEAEYLRAQEEWELQQYIASMEEDETDNASLHFGSDDEDYDAILIEGLSAVDVPPRRPDQNLADTDEMDMT</sequence>
<keyword evidence="3" id="KW-1185">Reference proteome</keyword>
<evidence type="ECO:0000313" key="2">
    <source>
        <dbReference type="EMBL" id="CAI6338395.1"/>
    </source>
</evidence>
<protein>
    <submittedName>
        <fullName evidence="2">Uncharacterized protein</fullName>
    </submittedName>
</protein>
<evidence type="ECO:0000313" key="3">
    <source>
        <dbReference type="Proteomes" id="UP001152607"/>
    </source>
</evidence>